<accession>A0ACC1NED3</accession>
<dbReference type="Proteomes" id="UP001143910">
    <property type="component" value="Unassembled WGS sequence"/>
</dbReference>
<dbReference type="EMBL" id="JANJQO010000495">
    <property type="protein sequence ID" value="KAJ2977206.1"/>
    <property type="molecule type" value="Genomic_DNA"/>
</dbReference>
<name>A0ACC1NED3_9HYPO</name>
<comment type="caution">
    <text evidence="1">The sequence shown here is derived from an EMBL/GenBank/DDBJ whole genome shotgun (WGS) entry which is preliminary data.</text>
</comment>
<proteinExistence type="predicted"/>
<organism evidence="1 2">
    <name type="scientific">Zarea fungicola</name>
    <dbReference type="NCBI Taxonomy" id="93591"/>
    <lineage>
        <taxon>Eukaryota</taxon>
        <taxon>Fungi</taxon>
        <taxon>Dikarya</taxon>
        <taxon>Ascomycota</taxon>
        <taxon>Pezizomycotina</taxon>
        <taxon>Sordariomycetes</taxon>
        <taxon>Hypocreomycetidae</taxon>
        <taxon>Hypocreales</taxon>
        <taxon>Cordycipitaceae</taxon>
        <taxon>Zarea</taxon>
    </lineage>
</organism>
<reference evidence="1" key="1">
    <citation type="submission" date="2022-08" db="EMBL/GenBank/DDBJ databases">
        <title>Genome Sequence of Lecanicillium fungicola.</title>
        <authorList>
            <person name="Buettner E."/>
        </authorList>
    </citation>
    <scope>NUCLEOTIDE SEQUENCE</scope>
    <source>
        <strain evidence="1">Babe33</strain>
    </source>
</reference>
<gene>
    <name evidence="1" type="ORF">NQ176_g4509</name>
</gene>
<protein>
    <submittedName>
        <fullName evidence="1">Uncharacterized protein</fullName>
    </submittedName>
</protein>
<evidence type="ECO:0000313" key="1">
    <source>
        <dbReference type="EMBL" id="KAJ2977206.1"/>
    </source>
</evidence>
<sequence>MALKRNDVISQWHGLITSGGYDVLITPSAEHTALPHDEFCITPYTAVWNLVDFPACVVPFLAADESLDGPDPNLPLYNPKDVHGAPGSFQVVGLRQMDEELIHAVEIISRDLEAASPAKAQL</sequence>
<evidence type="ECO:0000313" key="2">
    <source>
        <dbReference type="Proteomes" id="UP001143910"/>
    </source>
</evidence>
<keyword evidence="2" id="KW-1185">Reference proteome</keyword>